<keyword evidence="3" id="KW-0805">Transcription regulation</keyword>
<keyword evidence="4" id="KW-0238">DNA-binding</keyword>
<dbReference type="InterPro" id="IPR009061">
    <property type="entry name" value="DNA-bd_dom_put_sf"/>
</dbReference>
<dbReference type="AlphaFoldDB" id="A0A4V6MFR9"/>
<dbReference type="Pfam" id="PF09278">
    <property type="entry name" value="MerR-DNA-bind"/>
    <property type="match status" value="1"/>
</dbReference>
<dbReference type="EMBL" id="SHKX01000013">
    <property type="protein sequence ID" value="RZU38346.1"/>
    <property type="molecule type" value="Genomic_DNA"/>
</dbReference>
<dbReference type="GO" id="GO:0003677">
    <property type="term" value="F:DNA binding"/>
    <property type="evidence" value="ECO:0007669"/>
    <property type="project" value="UniProtKB-KW"/>
</dbReference>
<protein>
    <submittedName>
        <fullName evidence="8">MerR family transcriptional regulator</fullName>
    </submittedName>
</protein>
<dbReference type="SUPFAM" id="SSF46955">
    <property type="entry name" value="Putative DNA-binding domain"/>
    <property type="match status" value="1"/>
</dbReference>
<evidence type="ECO:0000313" key="8">
    <source>
        <dbReference type="EMBL" id="RZU38346.1"/>
    </source>
</evidence>
<keyword evidence="9" id="KW-1185">Reference proteome</keyword>
<dbReference type="Proteomes" id="UP000292423">
    <property type="component" value="Unassembled WGS sequence"/>
</dbReference>
<dbReference type="PROSITE" id="PS00552">
    <property type="entry name" value="HTH_MERR_1"/>
    <property type="match status" value="1"/>
</dbReference>
<dbReference type="PRINTS" id="PR00040">
    <property type="entry name" value="HTHMERR"/>
</dbReference>
<evidence type="ECO:0000256" key="6">
    <source>
        <dbReference type="SAM" id="Coils"/>
    </source>
</evidence>
<dbReference type="RefSeq" id="WP_130413845.1">
    <property type="nucleotide sequence ID" value="NZ_SHKX01000013.1"/>
</dbReference>
<proteinExistence type="predicted"/>
<dbReference type="InterPro" id="IPR000551">
    <property type="entry name" value="MerR-type_HTH_dom"/>
</dbReference>
<keyword evidence="2" id="KW-0963">Cytoplasm</keyword>
<name>A0A4V6MFR9_9GAMM</name>
<comment type="caution">
    <text evidence="8">The sequence shown here is derived from an EMBL/GenBank/DDBJ whole genome shotgun (WGS) entry which is preliminary data.</text>
</comment>
<accession>A0A4V6MFR9</accession>
<sequence>MNIGEAAKASGVTAKMIRHYESAGLLAPAWRGDNGYRRYAEKDIHLLRFIRRSRDLGFSLEEIRGLLDLWENRERSSREVKALAQTHLAELERKLAELQAMKATLKQLVAGCQGDDRPDCPILQELAGEAGGGCGHGCEGE</sequence>
<evidence type="ECO:0000256" key="2">
    <source>
        <dbReference type="ARBA" id="ARBA00022490"/>
    </source>
</evidence>
<dbReference type="PROSITE" id="PS50937">
    <property type="entry name" value="HTH_MERR_2"/>
    <property type="match status" value="1"/>
</dbReference>
<dbReference type="OrthoDB" id="9808480at2"/>
<evidence type="ECO:0000256" key="5">
    <source>
        <dbReference type="ARBA" id="ARBA00023163"/>
    </source>
</evidence>
<dbReference type="NCBIfam" id="TIGR02044">
    <property type="entry name" value="CueR"/>
    <property type="match status" value="1"/>
</dbReference>
<dbReference type="SMART" id="SM00422">
    <property type="entry name" value="HTH_MERR"/>
    <property type="match status" value="1"/>
</dbReference>
<dbReference type="GO" id="GO:0003700">
    <property type="term" value="F:DNA-binding transcription factor activity"/>
    <property type="evidence" value="ECO:0007669"/>
    <property type="project" value="InterPro"/>
</dbReference>
<feature type="domain" description="HTH merR-type" evidence="7">
    <location>
        <begin position="1"/>
        <end position="69"/>
    </location>
</feature>
<dbReference type="InterPro" id="IPR011789">
    <property type="entry name" value="CueR"/>
</dbReference>
<dbReference type="PANTHER" id="PTHR30204">
    <property type="entry name" value="REDOX-CYCLING DRUG-SENSING TRANSCRIPTIONAL ACTIVATOR SOXR"/>
    <property type="match status" value="1"/>
</dbReference>
<keyword evidence="5" id="KW-0804">Transcription</keyword>
<reference evidence="8 9" key="1">
    <citation type="submission" date="2019-02" db="EMBL/GenBank/DDBJ databases">
        <title>Genomic Encyclopedia of Type Strains, Phase IV (KMG-IV): sequencing the most valuable type-strain genomes for metagenomic binning, comparative biology and taxonomic classification.</title>
        <authorList>
            <person name="Goeker M."/>
        </authorList>
    </citation>
    <scope>NUCLEOTIDE SEQUENCE [LARGE SCALE GENOMIC DNA]</scope>
    <source>
        <strain evidence="8 9">DSM 105135</strain>
    </source>
</reference>
<dbReference type="Pfam" id="PF00376">
    <property type="entry name" value="MerR"/>
    <property type="match status" value="1"/>
</dbReference>
<dbReference type="GO" id="GO:0005737">
    <property type="term" value="C:cytoplasm"/>
    <property type="evidence" value="ECO:0007669"/>
    <property type="project" value="UniProtKB-SubCell"/>
</dbReference>
<keyword evidence="6" id="KW-0175">Coiled coil</keyword>
<dbReference type="CDD" id="cd01108">
    <property type="entry name" value="HTH_CueR"/>
    <property type="match status" value="1"/>
</dbReference>
<gene>
    <name evidence="8" type="ORF">EV700_2276</name>
</gene>
<dbReference type="GO" id="GO:0005507">
    <property type="term" value="F:copper ion binding"/>
    <property type="evidence" value="ECO:0007669"/>
    <property type="project" value="InterPro"/>
</dbReference>
<evidence type="ECO:0000256" key="3">
    <source>
        <dbReference type="ARBA" id="ARBA00023015"/>
    </source>
</evidence>
<dbReference type="Gene3D" id="1.10.1660.10">
    <property type="match status" value="1"/>
</dbReference>
<evidence type="ECO:0000313" key="9">
    <source>
        <dbReference type="Proteomes" id="UP000292423"/>
    </source>
</evidence>
<dbReference type="InterPro" id="IPR047057">
    <property type="entry name" value="MerR_fam"/>
</dbReference>
<dbReference type="PANTHER" id="PTHR30204:SF94">
    <property type="entry name" value="HEAVY METAL-DEPENDENT TRANSCRIPTIONAL REGULATOR HI_0293-RELATED"/>
    <property type="match status" value="1"/>
</dbReference>
<evidence type="ECO:0000259" key="7">
    <source>
        <dbReference type="PROSITE" id="PS50937"/>
    </source>
</evidence>
<dbReference type="GO" id="GO:0045893">
    <property type="term" value="P:positive regulation of DNA-templated transcription"/>
    <property type="evidence" value="ECO:0007669"/>
    <property type="project" value="InterPro"/>
</dbReference>
<evidence type="ECO:0000256" key="4">
    <source>
        <dbReference type="ARBA" id="ARBA00023125"/>
    </source>
</evidence>
<organism evidence="8 9">
    <name type="scientific">Fluviicoccus keumensis</name>
    <dbReference type="NCBI Taxonomy" id="1435465"/>
    <lineage>
        <taxon>Bacteria</taxon>
        <taxon>Pseudomonadati</taxon>
        <taxon>Pseudomonadota</taxon>
        <taxon>Gammaproteobacteria</taxon>
        <taxon>Moraxellales</taxon>
        <taxon>Moraxellaceae</taxon>
        <taxon>Fluviicoccus</taxon>
    </lineage>
</organism>
<comment type="subcellular location">
    <subcellularLocation>
        <location evidence="1">Cytoplasm</location>
    </subcellularLocation>
</comment>
<dbReference type="InterPro" id="IPR015358">
    <property type="entry name" value="Tscrpt_reg_MerR_DNA-bd"/>
</dbReference>
<feature type="coiled-coil region" evidence="6">
    <location>
        <begin position="81"/>
        <end position="108"/>
    </location>
</feature>
<evidence type="ECO:0000256" key="1">
    <source>
        <dbReference type="ARBA" id="ARBA00004496"/>
    </source>
</evidence>